<evidence type="ECO:0000313" key="2">
    <source>
        <dbReference type="EMBL" id="OGD74011.1"/>
    </source>
</evidence>
<feature type="domain" description="PEGA" evidence="1">
    <location>
        <begin position="46"/>
        <end position="110"/>
    </location>
</feature>
<protein>
    <recommendedName>
        <fullName evidence="1">PEGA domain-containing protein</fullName>
    </recommendedName>
</protein>
<dbReference type="EMBL" id="MFAK01000042">
    <property type="protein sequence ID" value="OGD74011.1"/>
    <property type="molecule type" value="Genomic_DNA"/>
</dbReference>
<dbReference type="AlphaFoldDB" id="A0A1F5F2X0"/>
<accession>A0A1F5F2X0</accession>
<organism evidence="2 3">
    <name type="scientific">Candidatus Collierbacteria bacterium RIFOXYA2_FULL_46_10</name>
    <dbReference type="NCBI Taxonomy" id="1817726"/>
    <lineage>
        <taxon>Bacteria</taxon>
        <taxon>Candidatus Collieribacteriota</taxon>
    </lineage>
</organism>
<dbReference type="Proteomes" id="UP000176191">
    <property type="component" value="Unassembled WGS sequence"/>
</dbReference>
<dbReference type="Pfam" id="PF08308">
    <property type="entry name" value="PEGA"/>
    <property type="match status" value="1"/>
</dbReference>
<gene>
    <name evidence="2" type="ORF">A2228_00190</name>
</gene>
<comment type="caution">
    <text evidence="2">The sequence shown here is derived from an EMBL/GenBank/DDBJ whole genome shotgun (WGS) entry which is preliminary data.</text>
</comment>
<proteinExistence type="predicted"/>
<dbReference type="InterPro" id="IPR011042">
    <property type="entry name" value="6-blade_b-propeller_TolB-like"/>
</dbReference>
<evidence type="ECO:0000259" key="1">
    <source>
        <dbReference type="Pfam" id="PF08308"/>
    </source>
</evidence>
<name>A0A1F5F2X0_9BACT</name>
<dbReference type="SUPFAM" id="SSF82171">
    <property type="entry name" value="DPP6 N-terminal domain-like"/>
    <property type="match status" value="1"/>
</dbReference>
<dbReference type="Gene3D" id="2.120.10.30">
    <property type="entry name" value="TolB, C-terminal domain"/>
    <property type="match status" value="1"/>
</dbReference>
<evidence type="ECO:0000313" key="3">
    <source>
        <dbReference type="Proteomes" id="UP000176191"/>
    </source>
</evidence>
<reference evidence="2 3" key="1">
    <citation type="journal article" date="2016" name="Nat. Commun.">
        <title>Thousands of microbial genomes shed light on interconnected biogeochemical processes in an aquifer system.</title>
        <authorList>
            <person name="Anantharaman K."/>
            <person name="Brown C.T."/>
            <person name="Hug L.A."/>
            <person name="Sharon I."/>
            <person name="Castelle C.J."/>
            <person name="Probst A.J."/>
            <person name="Thomas B.C."/>
            <person name="Singh A."/>
            <person name="Wilkins M.J."/>
            <person name="Karaoz U."/>
            <person name="Brodie E.L."/>
            <person name="Williams K.H."/>
            <person name="Hubbard S.S."/>
            <person name="Banfield J.F."/>
        </authorList>
    </citation>
    <scope>NUCLEOTIDE SEQUENCE [LARGE SCALE GENOMIC DNA]</scope>
</reference>
<sequence length="467" mass="51611">MRPAQTRFRLLIFLSTLLFIGLGTYLVIRYAKGDRLGQSGIVKGTGLLSANSFPTGAEVYINGKLTTATDNTLNLDPGEYQLEIKKDGYHTWNKRLTITKELVTQTNARLFPVSPTLEPLTYTGAINAIPSPDGTSLAYVVASASAATKNGLYIQDLDSSPISLNKSARQISREGGGYSYANSHYTWSPNGSEILVAFENGDHLLLDSTRFNDPTELKDVTVRLPQILSEWELELARTDLTRLTKLPDFFQGLATESSILTNLYFSPDGEKLLYQALSNLEIPVGLIPSLPSSSSQPETRQLSPGNWYVYDLKEDKNFLIAEGSAPSPSPSQTPKTKSNLVQLSPVLQKTTLLSNLEPLPAELISSPSAFHTLQQDGNLTNTLARFNAQYSSMTVGSLQWYPDSIHLIITTEQNIVLIEYDNTNTTTVYAGPFDHTFVTPWPDYSKIVTRIQFSPDTPPNLYTIKLR</sequence>
<dbReference type="InterPro" id="IPR013229">
    <property type="entry name" value="PEGA"/>
</dbReference>